<dbReference type="EMBL" id="JADQDF010000003">
    <property type="protein sequence ID" value="MBW0132634.1"/>
    <property type="molecule type" value="Genomic_DNA"/>
</dbReference>
<dbReference type="RefSeq" id="WP_218596160.1">
    <property type="nucleotide sequence ID" value="NZ_JADQDE010000005.1"/>
</dbReference>
<proteinExistence type="predicted"/>
<accession>A0ABS6UK34</accession>
<dbReference type="EMBL" id="JADQDF010000001">
    <property type="protein sequence ID" value="MBW0131199.1"/>
    <property type="molecule type" value="Genomic_DNA"/>
</dbReference>
<organism evidence="2 3">
    <name type="scientific">Pseudonocardia oceani</name>
    <dbReference type="NCBI Taxonomy" id="2792013"/>
    <lineage>
        <taxon>Bacteria</taxon>
        <taxon>Bacillati</taxon>
        <taxon>Actinomycetota</taxon>
        <taxon>Actinomycetes</taxon>
        <taxon>Pseudonocardiales</taxon>
        <taxon>Pseudonocardiaceae</taxon>
        <taxon>Pseudonocardia</taxon>
    </lineage>
</organism>
<keyword evidence="3" id="KW-1185">Reference proteome</keyword>
<gene>
    <name evidence="1" type="ORF">I4I82_26465</name>
    <name evidence="2" type="ORF">I4I82_33845</name>
</gene>
<evidence type="ECO:0000313" key="3">
    <source>
        <dbReference type="Proteomes" id="UP000694300"/>
    </source>
</evidence>
<evidence type="ECO:0000313" key="2">
    <source>
        <dbReference type="EMBL" id="MBW0132634.1"/>
    </source>
</evidence>
<protein>
    <submittedName>
        <fullName evidence="2">Uncharacterized protein</fullName>
    </submittedName>
</protein>
<dbReference type="Proteomes" id="UP000694300">
    <property type="component" value="Unassembled WGS sequence"/>
</dbReference>
<evidence type="ECO:0000313" key="1">
    <source>
        <dbReference type="EMBL" id="MBW0131199.1"/>
    </source>
</evidence>
<name>A0ABS6UK34_9PSEU</name>
<comment type="caution">
    <text evidence="2">The sequence shown here is derived from an EMBL/GenBank/DDBJ whole genome shotgun (WGS) entry which is preliminary data.</text>
</comment>
<reference evidence="2 3" key="1">
    <citation type="submission" date="2020-11" db="EMBL/GenBank/DDBJ databases">
        <title>Pseudonocardia abyssalis sp. nov. and Pseudonocardia oceani sp. nov., description and phylogenomic analysis of two novel actinomycetes isolated from the deep Southern Ocean.</title>
        <authorList>
            <person name="Parra J."/>
        </authorList>
    </citation>
    <scope>NUCLEOTIDE SEQUENCE [LARGE SCALE GENOMIC DNA]</scope>
    <source>
        <strain evidence="2">KRD-185</strain>
        <strain evidence="3">KRD185</strain>
    </source>
</reference>
<sequence>MTAPQRTRGHYHVGRTGSWLAATVPQIDKALADLRRKMAASTTTAHQYELMRLDVDDLLDCRHEIRHG</sequence>